<evidence type="ECO:0000259" key="2">
    <source>
        <dbReference type="Pfam" id="PF04773"/>
    </source>
</evidence>
<dbReference type="PANTHER" id="PTHR30273">
    <property type="entry name" value="PERIPLASMIC SIGNAL SENSOR AND SIGMA FACTOR ACTIVATOR FECR-RELATED"/>
    <property type="match status" value="1"/>
</dbReference>
<evidence type="ECO:0000313" key="5">
    <source>
        <dbReference type="Proteomes" id="UP000461730"/>
    </source>
</evidence>
<proteinExistence type="predicted"/>
<feature type="domain" description="FecR protein" evidence="2">
    <location>
        <begin position="188"/>
        <end position="283"/>
    </location>
</feature>
<dbReference type="AlphaFoldDB" id="A0A7K1U378"/>
<dbReference type="Pfam" id="PF16344">
    <property type="entry name" value="FecR_C"/>
    <property type="match status" value="1"/>
</dbReference>
<accession>A0A7K1U378</accession>
<dbReference type="RefSeq" id="WP_157306237.1">
    <property type="nucleotide sequence ID" value="NZ_WRXN01000004.1"/>
</dbReference>
<evidence type="ECO:0000313" key="4">
    <source>
        <dbReference type="EMBL" id="MVT08813.1"/>
    </source>
</evidence>
<keyword evidence="1" id="KW-0472">Membrane</keyword>
<comment type="caution">
    <text evidence="4">The sequence shown here is derived from an EMBL/GenBank/DDBJ whole genome shotgun (WGS) entry which is preliminary data.</text>
</comment>
<keyword evidence="1" id="KW-1133">Transmembrane helix</keyword>
<dbReference type="InterPro" id="IPR012373">
    <property type="entry name" value="Ferrdict_sens_TM"/>
</dbReference>
<reference evidence="4 5" key="1">
    <citation type="submission" date="2019-12" db="EMBL/GenBank/DDBJ databases">
        <title>Chitinophaga sp. strain ysch24 (GDMCC 1.1355), whole genome shotgun sequence.</title>
        <authorList>
            <person name="Zhang X."/>
        </authorList>
    </citation>
    <scope>NUCLEOTIDE SEQUENCE [LARGE SCALE GENOMIC DNA]</scope>
    <source>
        <strain evidence="5">ysch24</strain>
    </source>
</reference>
<dbReference type="InterPro" id="IPR032508">
    <property type="entry name" value="FecR_C"/>
</dbReference>
<name>A0A7K1U378_9BACT</name>
<gene>
    <name evidence="4" type="ORF">GO493_11115</name>
</gene>
<dbReference type="InterPro" id="IPR006860">
    <property type="entry name" value="FecR"/>
</dbReference>
<dbReference type="Proteomes" id="UP000461730">
    <property type="component" value="Unassembled WGS sequence"/>
</dbReference>
<dbReference type="FunFam" id="2.60.120.1440:FF:000001">
    <property type="entry name" value="Putative anti-sigma factor"/>
    <property type="match status" value="1"/>
</dbReference>
<feature type="transmembrane region" description="Helical" evidence="1">
    <location>
        <begin position="94"/>
        <end position="113"/>
    </location>
</feature>
<protein>
    <submittedName>
        <fullName evidence="4">DUF4974 domain-containing protein</fullName>
    </submittedName>
</protein>
<dbReference type="Gene3D" id="2.60.120.1440">
    <property type="match status" value="1"/>
</dbReference>
<dbReference type="Gene3D" id="3.55.50.30">
    <property type="match status" value="1"/>
</dbReference>
<keyword evidence="1" id="KW-0812">Transmembrane</keyword>
<evidence type="ECO:0000256" key="1">
    <source>
        <dbReference type="SAM" id="Phobius"/>
    </source>
</evidence>
<keyword evidence="5" id="KW-1185">Reference proteome</keyword>
<sequence length="395" mass="44225">MERTRIVILLEQHLNGVIAQKESDELNLWLERVDVEEFEETIAACRNIPEKYKNLGEITVGFRDKLEKELNALDEDNTEKIEVLHHLKPRRYIYWLRYAAVFLLLGGAGLYLFTLNKNKDRQMGETLVSPDIVPGKKGAILTLADGRQIQLDSLAKGRIAVQNGAEVILNNDELAYNAVGASISSKNTIITPRGRVFTLVLPDGTHVWLNAESSITYPTAFVGSMREVSVSGELYFEVAKNAQKPFIVKVNDKSEIKVLGTDFNINAYNDDGYVKTTLLSGAIQVNANTASYLLKPGQQAKIDHGTRIKVIEDADIDQVIAWKNGLFNFSGHSVSAIMREIGRWYDLEVEFETIPEPGEIMGGLDRNLSLPQVINILKKININCRVEGRKLIVTK</sequence>
<dbReference type="Pfam" id="PF04773">
    <property type="entry name" value="FecR"/>
    <property type="match status" value="1"/>
</dbReference>
<dbReference type="GO" id="GO:0016989">
    <property type="term" value="F:sigma factor antagonist activity"/>
    <property type="evidence" value="ECO:0007669"/>
    <property type="project" value="TreeGrafter"/>
</dbReference>
<dbReference type="PANTHER" id="PTHR30273:SF2">
    <property type="entry name" value="PROTEIN FECR"/>
    <property type="match status" value="1"/>
</dbReference>
<feature type="domain" description="Protein FecR C-terminal" evidence="3">
    <location>
        <begin position="327"/>
        <end position="393"/>
    </location>
</feature>
<dbReference type="EMBL" id="WRXN01000004">
    <property type="protein sequence ID" value="MVT08813.1"/>
    <property type="molecule type" value="Genomic_DNA"/>
</dbReference>
<organism evidence="4 5">
    <name type="scientific">Chitinophaga tropicalis</name>
    <dbReference type="NCBI Taxonomy" id="2683588"/>
    <lineage>
        <taxon>Bacteria</taxon>
        <taxon>Pseudomonadati</taxon>
        <taxon>Bacteroidota</taxon>
        <taxon>Chitinophagia</taxon>
        <taxon>Chitinophagales</taxon>
        <taxon>Chitinophagaceae</taxon>
        <taxon>Chitinophaga</taxon>
    </lineage>
</organism>
<evidence type="ECO:0000259" key="3">
    <source>
        <dbReference type="Pfam" id="PF16344"/>
    </source>
</evidence>